<evidence type="ECO:0000256" key="8">
    <source>
        <dbReference type="ARBA" id="ARBA00023077"/>
    </source>
</evidence>
<dbReference type="InterPro" id="IPR000531">
    <property type="entry name" value="Beta-barrel_TonB"/>
</dbReference>
<proteinExistence type="inferred from homology"/>
<keyword evidence="3 11" id="KW-1134">Transmembrane beta strand</keyword>
<comment type="subcellular location">
    <subcellularLocation>
        <location evidence="1 11">Cell outer membrane</location>
        <topology evidence="1 11">Multi-pass membrane protein</topology>
    </subcellularLocation>
</comment>
<feature type="domain" description="TonB-dependent receptor-like beta-barrel" evidence="14">
    <location>
        <begin position="273"/>
        <end position="772"/>
    </location>
</feature>
<evidence type="ECO:0000256" key="1">
    <source>
        <dbReference type="ARBA" id="ARBA00004571"/>
    </source>
</evidence>
<dbReference type="GO" id="GO:0009279">
    <property type="term" value="C:cell outer membrane"/>
    <property type="evidence" value="ECO:0007669"/>
    <property type="project" value="UniProtKB-SubCell"/>
</dbReference>
<dbReference type="RefSeq" id="WP_026398411.1">
    <property type="nucleotide sequence ID" value="NZ_AUBI01000012.1"/>
</dbReference>
<dbReference type="EMBL" id="BJYF01000021">
    <property type="protein sequence ID" value="GEN60807.1"/>
    <property type="molecule type" value="Genomic_DNA"/>
</dbReference>
<dbReference type="InterPro" id="IPR012910">
    <property type="entry name" value="Plug_dom"/>
</dbReference>
<evidence type="ECO:0000256" key="12">
    <source>
        <dbReference type="RuleBase" id="RU003357"/>
    </source>
</evidence>
<feature type="domain" description="TonB-dependent receptor plug" evidence="15">
    <location>
        <begin position="88"/>
        <end position="191"/>
    </location>
</feature>
<dbReference type="SUPFAM" id="SSF56935">
    <property type="entry name" value="Porins"/>
    <property type="match status" value="1"/>
</dbReference>
<evidence type="ECO:0000256" key="11">
    <source>
        <dbReference type="PROSITE-ProRule" id="PRU01360"/>
    </source>
</evidence>
<keyword evidence="5 11" id="KW-0812">Transmembrane</keyword>
<evidence type="ECO:0000256" key="2">
    <source>
        <dbReference type="ARBA" id="ARBA00022448"/>
    </source>
</evidence>
<dbReference type="PROSITE" id="PS52016">
    <property type="entry name" value="TONB_DEPENDENT_REC_3"/>
    <property type="match status" value="1"/>
</dbReference>
<reference evidence="16 17" key="1">
    <citation type="submission" date="2019-07" db="EMBL/GenBank/DDBJ databases">
        <title>Whole genome shotgun sequence of Acetobacter nitrogenifigens NBRC 105050.</title>
        <authorList>
            <person name="Hosoyama A."/>
            <person name="Uohara A."/>
            <person name="Ohji S."/>
            <person name="Ichikawa N."/>
        </authorList>
    </citation>
    <scope>NUCLEOTIDE SEQUENCE [LARGE SCALE GENOMIC DNA]</scope>
    <source>
        <strain evidence="16 17">NBRC 105050</strain>
    </source>
</reference>
<dbReference type="Pfam" id="PF00593">
    <property type="entry name" value="TonB_dep_Rec_b-barrel"/>
    <property type="match status" value="1"/>
</dbReference>
<name>A0A511XCX2_9PROT</name>
<evidence type="ECO:0000256" key="10">
    <source>
        <dbReference type="ARBA" id="ARBA00023237"/>
    </source>
</evidence>
<dbReference type="InterPro" id="IPR036942">
    <property type="entry name" value="Beta-barrel_TonB_sf"/>
</dbReference>
<evidence type="ECO:0000256" key="6">
    <source>
        <dbReference type="ARBA" id="ARBA00023004"/>
    </source>
</evidence>
<dbReference type="STRING" id="1120919.GCA_000429165_02801"/>
<organism evidence="16 17">
    <name type="scientific">Acetobacter nitrogenifigens DSM 23921 = NBRC 105050</name>
    <dbReference type="NCBI Taxonomy" id="1120919"/>
    <lineage>
        <taxon>Bacteria</taxon>
        <taxon>Pseudomonadati</taxon>
        <taxon>Pseudomonadota</taxon>
        <taxon>Alphaproteobacteria</taxon>
        <taxon>Acetobacterales</taxon>
        <taxon>Acetobacteraceae</taxon>
        <taxon>Acetobacter</taxon>
    </lineage>
</organism>
<keyword evidence="17" id="KW-1185">Reference proteome</keyword>
<keyword evidence="2 11" id="KW-0813">Transport</keyword>
<gene>
    <name evidence="16" type="ORF">ANI02nite_26910</name>
</gene>
<keyword evidence="6" id="KW-0408">Iron</keyword>
<evidence type="ECO:0000256" key="13">
    <source>
        <dbReference type="SAM" id="SignalP"/>
    </source>
</evidence>
<dbReference type="Gene3D" id="2.40.170.20">
    <property type="entry name" value="TonB-dependent receptor, beta-barrel domain"/>
    <property type="match status" value="1"/>
</dbReference>
<keyword evidence="10 11" id="KW-0998">Cell outer membrane</keyword>
<keyword evidence="13" id="KW-0732">Signal</keyword>
<evidence type="ECO:0000256" key="4">
    <source>
        <dbReference type="ARBA" id="ARBA00022496"/>
    </source>
</evidence>
<evidence type="ECO:0000256" key="5">
    <source>
        <dbReference type="ARBA" id="ARBA00022692"/>
    </source>
</evidence>
<evidence type="ECO:0000259" key="15">
    <source>
        <dbReference type="Pfam" id="PF07715"/>
    </source>
</evidence>
<keyword evidence="7" id="KW-0406">Ion transport</keyword>
<keyword evidence="16" id="KW-0675">Receptor</keyword>
<dbReference type="PANTHER" id="PTHR32552">
    <property type="entry name" value="FERRICHROME IRON RECEPTOR-RELATED"/>
    <property type="match status" value="1"/>
</dbReference>
<dbReference type="Proteomes" id="UP000321635">
    <property type="component" value="Unassembled WGS sequence"/>
</dbReference>
<feature type="signal peptide" evidence="13">
    <location>
        <begin position="1"/>
        <end position="29"/>
    </location>
</feature>
<evidence type="ECO:0000259" key="14">
    <source>
        <dbReference type="Pfam" id="PF00593"/>
    </source>
</evidence>
<keyword evidence="8 12" id="KW-0798">TonB box</keyword>
<feature type="chain" id="PRO_5022184239" evidence="13">
    <location>
        <begin position="30"/>
        <end position="807"/>
    </location>
</feature>
<comment type="similarity">
    <text evidence="11 12">Belongs to the TonB-dependent receptor family.</text>
</comment>
<dbReference type="Pfam" id="PF07715">
    <property type="entry name" value="Plug"/>
    <property type="match status" value="1"/>
</dbReference>
<evidence type="ECO:0000313" key="16">
    <source>
        <dbReference type="EMBL" id="GEN60807.1"/>
    </source>
</evidence>
<dbReference type="OrthoDB" id="7455607at2"/>
<dbReference type="PANTHER" id="PTHR32552:SF81">
    <property type="entry name" value="TONB-DEPENDENT OUTER MEMBRANE RECEPTOR"/>
    <property type="match status" value="1"/>
</dbReference>
<keyword evidence="9 11" id="KW-0472">Membrane</keyword>
<evidence type="ECO:0000256" key="3">
    <source>
        <dbReference type="ARBA" id="ARBA00022452"/>
    </source>
</evidence>
<evidence type="ECO:0000313" key="17">
    <source>
        <dbReference type="Proteomes" id="UP000321635"/>
    </source>
</evidence>
<protein>
    <submittedName>
        <fullName evidence="16">TonB-dependent receptor</fullName>
    </submittedName>
</protein>
<sequence length="807" mass="89019">MVRVSSLHLKKSLSVATALCALHGGAVRAASATHKKAAPHVNVGTAAVAQPAKPATLRKRQSMVRTDTEAVSVVARHRVLKFSAQQHEANSATYLDQEVLTQRHINSVMDLGRIVPNLTVQTEGGSNAPSYYLRGIGLQDYTQNNMPSVLTYFDDVAYPISSMSSGQMFDVQSVAADPGPVGFTHGLSDTGGEVRIESRAPTKELHYGITEDLATRDRSKTTLYVSGPITSNLQYRISALNMEGGAFRFNRVTGQKLGNANMGAIRGRLAWQPDEKTNIDLISNWSLDRSDATGAFVLQDFSTLSNAPRDQNIYATGWSLNPQYAKLIGINPKSIPSNNDVTWGITLKASRELNFAKLVSISNFSQQQRHEYVDRDALAFRSGDTYFAGNTNVFSQEIRLEGKPLLNGRFHWTTGLYYNRVRAFGANWFDLTDYVGYFRDSLHNQPQENFSQYATLGYDLTRKLKFTFGLTHQSDERQLVGDAVKQYYMQPSTTQAARCNGAATCMSETSFGTRGALTNQFSGKAALAWQATDNILAYASISRGVKPGGFTTNTTVSDVQIKPFKPEWVLAYEIGLKTEFFNHRLRLNTAMFYDDYHDKQMLGTVVISGNPNVATSSGTPGTYGSYVNIPHSKIWGTEFTVDANPFPGLTLTQTFGYLRGKYTDYQQVNSAAVSANYKLTGVYSPVYSSYDGADMGMPKLTLSGMASYDTRPVFKKYKLNFAVDYSYRTQQDSLQPRGSGVYVVPSYFLMGASVTFKPINSKWFVTAYAENLTNRHYILVVPVAATTALTGISGSPRFVGGRFGFDF</sequence>
<dbReference type="InterPro" id="IPR039426">
    <property type="entry name" value="TonB-dep_rcpt-like"/>
</dbReference>
<evidence type="ECO:0000256" key="7">
    <source>
        <dbReference type="ARBA" id="ARBA00023065"/>
    </source>
</evidence>
<dbReference type="AlphaFoldDB" id="A0A511XCX2"/>
<accession>A0A511XCX2</accession>
<comment type="caution">
    <text evidence="16">The sequence shown here is derived from an EMBL/GenBank/DDBJ whole genome shotgun (WGS) entry which is preliminary data.</text>
</comment>
<dbReference type="GO" id="GO:0006826">
    <property type="term" value="P:iron ion transport"/>
    <property type="evidence" value="ECO:0007669"/>
    <property type="project" value="UniProtKB-KW"/>
</dbReference>
<evidence type="ECO:0000256" key="9">
    <source>
        <dbReference type="ARBA" id="ARBA00023136"/>
    </source>
</evidence>
<keyword evidence="4" id="KW-0410">Iron transport</keyword>